<dbReference type="CDD" id="cd03801">
    <property type="entry name" value="GT4_PimA-like"/>
    <property type="match status" value="1"/>
</dbReference>
<dbReference type="CDD" id="cd00761">
    <property type="entry name" value="Glyco_tranf_GTA_type"/>
    <property type="match status" value="1"/>
</dbReference>
<reference evidence="4 5" key="1">
    <citation type="submission" date="2022-10" db="EMBL/GenBank/DDBJ databases">
        <title>Janthinobacterium sp. hw3 Genome sequencing.</title>
        <authorList>
            <person name="Park S."/>
        </authorList>
    </citation>
    <scope>NUCLEOTIDE SEQUENCE [LARGE SCALE GENOMIC DNA]</scope>
    <source>
        <strain evidence="5">hw3</strain>
    </source>
</reference>
<dbReference type="InterPro" id="IPR050194">
    <property type="entry name" value="Glycosyltransferase_grp1"/>
</dbReference>
<dbReference type="InterPro" id="IPR029044">
    <property type="entry name" value="Nucleotide-diphossugar_trans"/>
</dbReference>
<dbReference type="InterPro" id="IPR001173">
    <property type="entry name" value="Glyco_trans_2-like"/>
</dbReference>
<dbReference type="InterPro" id="IPR028098">
    <property type="entry name" value="Glyco_trans_4-like_N"/>
</dbReference>
<feature type="domain" description="Glycosyl transferase family 1" evidence="1">
    <location>
        <begin position="502"/>
        <end position="664"/>
    </location>
</feature>
<keyword evidence="4" id="KW-0328">Glycosyltransferase</keyword>
<dbReference type="Proteomes" id="UP001221208">
    <property type="component" value="Unassembled WGS sequence"/>
</dbReference>
<dbReference type="RefSeq" id="WP_273669510.1">
    <property type="nucleotide sequence ID" value="NZ_JAQQXR010000001.1"/>
</dbReference>
<dbReference type="GO" id="GO:0016757">
    <property type="term" value="F:glycosyltransferase activity"/>
    <property type="evidence" value="ECO:0007669"/>
    <property type="project" value="UniProtKB-KW"/>
</dbReference>
<feature type="domain" description="Glycosyltransferase subfamily 4-like N-terminal" evidence="3">
    <location>
        <begin position="318"/>
        <end position="491"/>
    </location>
</feature>
<dbReference type="Pfam" id="PF00535">
    <property type="entry name" value="Glycos_transf_2"/>
    <property type="match status" value="1"/>
</dbReference>
<evidence type="ECO:0000259" key="1">
    <source>
        <dbReference type="Pfam" id="PF00534"/>
    </source>
</evidence>
<dbReference type="EC" id="2.4.-.-" evidence="4"/>
<dbReference type="Gene3D" id="3.90.550.10">
    <property type="entry name" value="Spore Coat Polysaccharide Biosynthesis Protein SpsA, Chain A"/>
    <property type="match status" value="1"/>
</dbReference>
<evidence type="ECO:0000313" key="4">
    <source>
        <dbReference type="EMBL" id="MDC8756853.1"/>
    </source>
</evidence>
<dbReference type="Pfam" id="PF00534">
    <property type="entry name" value="Glycos_transf_1"/>
    <property type="match status" value="1"/>
</dbReference>
<dbReference type="PANTHER" id="PTHR45947">
    <property type="entry name" value="SULFOQUINOVOSYL TRANSFERASE SQD2"/>
    <property type="match status" value="1"/>
</dbReference>
<keyword evidence="5" id="KW-1185">Reference proteome</keyword>
<evidence type="ECO:0000259" key="3">
    <source>
        <dbReference type="Pfam" id="PF13439"/>
    </source>
</evidence>
<dbReference type="Gene3D" id="3.40.50.2000">
    <property type="entry name" value="Glycogen Phosphorylase B"/>
    <property type="match status" value="2"/>
</dbReference>
<dbReference type="SUPFAM" id="SSF53448">
    <property type="entry name" value="Nucleotide-diphospho-sugar transferases"/>
    <property type="match status" value="1"/>
</dbReference>
<keyword evidence="4" id="KW-0808">Transferase</keyword>
<proteinExistence type="predicted"/>
<accession>A0ABT5JXI1</accession>
<evidence type="ECO:0000259" key="2">
    <source>
        <dbReference type="Pfam" id="PF00535"/>
    </source>
</evidence>
<organism evidence="4 5">
    <name type="scientific">Janthinobacterium fluminis</name>
    <dbReference type="NCBI Taxonomy" id="2987524"/>
    <lineage>
        <taxon>Bacteria</taxon>
        <taxon>Pseudomonadati</taxon>
        <taxon>Pseudomonadota</taxon>
        <taxon>Betaproteobacteria</taxon>
        <taxon>Burkholderiales</taxon>
        <taxon>Oxalobacteraceae</taxon>
        <taxon>Janthinobacterium</taxon>
    </lineage>
</organism>
<protein>
    <submittedName>
        <fullName evidence="4">Glycosyltransferase</fullName>
        <ecNumber evidence="4">2.4.-.-</ecNumber>
    </submittedName>
</protein>
<dbReference type="PANTHER" id="PTHR45947:SF3">
    <property type="entry name" value="SULFOQUINOVOSYL TRANSFERASE SQD2"/>
    <property type="match status" value="1"/>
</dbReference>
<dbReference type="SUPFAM" id="SSF53756">
    <property type="entry name" value="UDP-Glycosyltransferase/glycogen phosphorylase"/>
    <property type="match status" value="1"/>
</dbReference>
<dbReference type="InterPro" id="IPR001296">
    <property type="entry name" value="Glyco_trans_1"/>
</dbReference>
<dbReference type="EMBL" id="JAQQXR010000001">
    <property type="protein sequence ID" value="MDC8756853.1"/>
    <property type="molecule type" value="Genomic_DNA"/>
</dbReference>
<sequence length="688" mass="74159">MASYNGARTLPKVLQAYCRLIAPAGGWSLLVVDNGSDDATATVLGEYGARLPLRYLYEGRRGKNAALNAGVAVALADTVASLFVFTDDDAAPEPDWLLRLSECAAARPDYAVFGGAIVADWAAAPPDWLLRLAPLGLTFGITDPGLADGPVFPGLVWGANMALRRAIFDAGYRFDESLGPNGARAAYAMGSETQLTRRLFGDGYLSWFCPSARVAHHIRARQIEAGYVLRRAYLFGRGKYRQDCGAAGAAAGVPRWMLRRLAQELWGALRARLAGDAEQLFLRRWECAQLRGYLHEAVLYRRRGPPRVLVTSYSGELGGMELRMGQEARLLAGAGYASTLAVRRFPGFDAWADALRAQGVGVAVFDPPPVFEQWRWRRLNKWRARLGAARQLRRHRPDLVHVAFCWHTYGASALWLAHDCGLPCVLSVHNAFPPAEMSAWHRPLLAAAFTSVRGIYAVSDSAMQHFLALYADYIGPATRLAVIPNSVDTQRFVPSAAARAAARTALQLPQQALVLGSVARLAPQKRPEALLRLFCALCGQFPGLRLVLAGAGPLETALRAQAEAAGVAAHVSFTGYCGAVESLMPAFDLHLLLSRNEGFGIATIEAMACGVPVVGTDVPGTADILRGSGAGMLVPLDDEDAAAAAVAALLADPARRADMARLGRSEALATYSDARLRRQVLDFYRGLV</sequence>
<evidence type="ECO:0000313" key="5">
    <source>
        <dbReference type="Proteomes" id="UP001221208"/>
    </source>
</evidence>
<dbReference type="Pfam" id="PF13439">
    <property type="entry name" value="Glyco_transf_4"/>
    <property type="match status" value="1"/>
</dbReference>
<gene>
    <name evidence="4" type="ORF">OIK44_04535</name>
</gene>
<feature type="domain" description="Glycosyltransferase 2-like" evidence="2">
    <location>
        <begin position="1"/>
        <end position="121"/>
    </location>
</feature>
<comment type="caution">
    <text evidence="4">The sequence shown here is derived from an EMBL/GenBank/DDBJ whole genome shotgun (WGS) entry which is preliminary data.</text>
</comment>
<name>A0ABT5JXI1_9BURK</name>